<feature type="compositionally biased region" description="Polar residues" evidence="1">
    <location>
        <begin position="8"/>
        <end position="20"/>
    </location>
</feature>
<dbReference type="RefSeq" id="XP_007881324.1">
    <property type="nucleotide sequence ID" value="XM_007883133.1"/>
</dbReference>
<feature type="compositionally biased region" description="Polar residues" evidence="1">
    <location>
        <begin position="221"/>
        <end position="241"/>
    </location>
</feature>
<evidence type="ECO:0000313" key="2">
    <source>
        <dbReference type="EMBL" id="EPQ26963.1"/>
    </source>
</evidence>
<feature type="region of interest" description="Disordered" evidence="1">
    <location>
        <begin position="203"/>
        <end position="305"/>
    </location>
</feature>
<dbReference type="HOGENOM" id="CLU_025806_0_0_1"/>
<name>A0A061H3A4_9BASI</name>
<dbReference type="GeneID" id="19319687"/>
<sequence length="542" mass="57851">MTLPHPSSPGTLGDSHTASPSTLTETQVILGFHTLLKAALTQAKADGLISQDDLAYLHPAANRADPSQPAAQPPPHAIDVEVSGPALCLFFAALRARGDPPQIEFPYPQGAADRDLVLSEHTCPPSFLPFFRVWQNTVLPIQYLSAEHRYDLALLLTENEPVSSPVRVDVVAISNDLKRVAIDIAQRRSFQLRFSTDLQHALDSAVRSRPASVEVGRASSDGHSGSTAEPPRSSQDSTHTRYQPPPSYDADDFASERHNHSVAPPQGSSSATGAKPQQPPRPHRPSSSSSSSAAATGPSTPQPCSQTIETLSLIRETLFSALGDCFALYPSLREIVSRSLPDATQGQQQAHLNEWSSRACFACLCLAILEVALTRLSLEAPDPANPGAIPEGSIKTVQVSQSPPQLLRAATCPPQLVPLLRAFIAIGAGLFELKNLDDEAAIAAVQKADRGGQGPDQSSMPQPQIDRLRRMLQTGETTARSVAETRSDQKVGSPLEPLQAAAAKADSLGLAINQMAMQIFRLPGFQERLSSAIGVLTSIHSV</sequence>
<evidence type="ECO:0000256" key="1">
    <source>
        <dbReference type="SAM" id="MobiDB-lite"/>
    </source>
</evidence>
<dbReference type="Proteomes" id="UP000053664">
    <property type="component" value="Unassembled WGS sequence"/>
</dbReference>
<accession>A0A061H3A4</accession>
<dbReference type="EMBL" id="KE361642">
    <property type="protein sequence ID" value="EPQ26963.1"/>
    <property type="molecule type" value="Genomic_DNA"/>
</dbReference>
<dbReference type="AlphaFoldDB" id="A0A061H3A4"/>
<organism evidence="2 3">
    <name type="scientific">Pseudozyma flocculosa PF-1</name>
    <dbReference type="NCBI Taxonomy" id="1277687"/>
    <lineage>
        <taxon>Eukaryota</taxon>
        <taxon>Fungi</taxon>
        <taxon>Dikarya</taxon>
        <taxon>Basidiomycota</taxon>
        <taxon>Ustilaginomycotina</taxon>
        <taxon>Ustilaginomycetes</taxon>
        <taxon>Ustilaginales</taxon>
        <taxon>Ustilaginaceae</taxon>
        <taxon>Pseudozyma</taxon>
    </lineage>
</organism>
<feature type="compositionally biased region" description="Low complexity" evidence="1">
    <location>
        <begin position="285"/>
        <end position="303"/>
    </location>
</feature>
<protein>
    <submittedName>
        <fullName evidence="2">Uncharacterized protein</fullName>
    </submittedName>
</protein>
<proteinExistence type="predicted"/>
<feature type="region of interest" description="Disordered" evidence="1">
    <location>
        <begin position="1"/>
        <end position="20"/>
    </location>
</feature>
<dbReference type="eggNOG" id="ENOG502RY3Y">
    <property type="taxonomic scope" value="Eukaryota"/>
</dbReference>
<dbReference type="KEGG" id="pfp:PFL1_05598"/>
<gene>
    <name evidence="2" type="ORF">PFL1_05598</name>
</gene>
<reference evidence="2 3" key="1">
    <citation type="journal article" date="2013" name="Plant Cell">
        <title>The transition from a phytopathogenic smut ancestor to an anamorphic biocontrol agent deciphered by comparative whole-genome analysis.</title>
        <authorList>
            <person name="Lefebvre F."/>
            <person name="Joly D.L."/>
            <person name="Labbe C."/>
            <person name="Teichmann B."/>
            <person name="Linning R."/>
            <person name="Belzile F."/>
            <person name="Bakkeren G."/>
            <person name="Belanger R.R."/>
        </authorList>
    </citation>
    <scope>NUCLEOTIDE SEQUENCE [LARGE SCALE GENOMIC DNA]</scope>
    <source>
        <strain evidence="2 3">PF-1</strain>
    </source>
</reference>
<evidence type="ECO:0000313" key="3">
    <source>
        <dbReference type="Proteomes" id="UP000053664"/>
    </source>
</evidence>